<name>A0A1D8NHK7_YARLL</name>
<accession>A0A1D8NHK7</accession>
<evidence type="ECO:0000313" key="2">
    <source>
        <dbReference type="EMBL" id="AOW05112.1"/>
    </source>
</evidence>
<organism evidence="2 3">
    <name type="scientific">Yarrowia lipolytica</name>
    <name type="common">Candida lipolytica</name>
    <dbReference type="NCBI Taxonomy" id="4952"/>
    <lineage>
        <taxon>Eukaryota</taxon>
        <taxon>Fungi</taxon>
        <taxon>Dikarya</taxon>
        <taxon>Ascomycota</taxon>
        <taxon>Saccharomycotina</taxon>
        <taxon>Dipodascomycetes</taxon>
        <taxon>Dipodascales</taxon>
        <taxon>Dipodascales incertae sedis</taxon>
        <taxon>Yarrowia</taxon>
    </lineage>
</organism>
<dbReference type="EMBL" id="CP017557">
    <property type="protein sequence ID" value="AOW05112.1"/>
    <property type="molecule type" value="Genomic_DNA"/>
</dbReference>
<gene>
    <name evidence="2" type="ORF">YALI1_E09835g</name>
</gene>
<dbReference type="Proteomes" id="UP000182444">
    <property type="component" value="Chromosome 1E"/>
</dbReference>
<evidence type="ECO:0000256" key="1">
    <source>
        <dbReference type="SAM" id="MobiDB-lite"/>
    </source>
</evidence>
<protein>
    <submittedName>
        <fullName evidence="2">Uncharacterized protein</fullName>
    </submittedName>
</protein>
<evidence type="ECO:0000313" key="3">
    <source>
        <dbReference type="Proteomes" id="UP000182444"/>
    </source>
</evidence>
<dbReference type="RefSeq" id="XP_068139035.1">
    <property type="nucleotide sequence ID" value="XM_068282934.1"/>
</dbReference>
<sequence length="80" mass="9008">MTPLLRPNQTGLLSTRFIDLQHATVYMYLYTPVHLSGLVKQTHQGCFWQAQNGTVRSSISTNTPTCQKWRRSGLNGSKKG</sequence>
<proteinExistence type="predicted"/>
<dbReference type="VEuPathDB" id="FungiDB:YALI1_E09835g"/>
<reference evidence="2 3" key="1">
    <citation type="journal article" date="2016" name="PLoS ONE">
        <title>Sequence Assembly of Yarrowia lipolytica Strain W29/CLIB89 Shows Transposable Element Diversity.</title>
        <authorList>
            <person name="Magnan C."/>
            <person name="Yu J."/>
            <person name="Chang I."/>
            <person name="Jahn E."/>
            <person name="Kanomata Y."/>
            <person name="Wu J."/>
            <person name="Zeller M."/>
            <person name="Oakes M."/>
            <person name="Baldi P."/>
            <person name="Sandmeyer S."/>
        </authorList>
    </citation>
    <scope>NUCLEOTIDE SEQUENCE [LARGE SCALE GENOMIC DNA]</scope>
    <source>
        <strain evidence="3">CLIB89(W29)</strain>
    </source>
</reference>
<feature type="region of interest" description="Disordered" evidence="1">
    <location>
        <begin position="59"/>
        <end position="80"/>
    </location>
</feature>
<dbReference type="AlphaFoldDB" id="A0A1D8NHK7"/>
<dbReference type="GeneID" id="94583543"/>